<name>A0A820MXU8_9BILA</name>
<organism evidence="1 2">
    <name type="scientific">Adineta steineri</name>
    <dbReference type="NCBI Taxonomy" id="433720"/>
    <lineage>
        <taxon>Eukaryota</taxon>
        <taxon>Metazoa</taxon>
        <taxon>Spiralia</taxon>
        <taxon>Gnathifera</taxon>
        <taxon>Rotifera</taxon>
        <taxon>Eurotatoria</taxon>
        <taxon>Bdelloidea</taxon>
        <taxon>Adinetida</taxon>
        <taxon>Adinetidae</taxon>
        <taxon>Adineta</taxon>
    </lineage>
</organism>
<comment type="caution">
    <text evidence="1">The sequence shown here is derived from an EMBL/GenBank/DDBJ whole genome shotgun (WGS) entry which is preliminary data.</text>
</comment>
<protein>
    <submittedName>
        <fullName evidence="1">Uncharacterized protein</fullName>
    </submittedName>
</protein>
<evidence type="ECO:0000313" key="2">
    <source>
        <dbReference type="Proteomes" id="UP000663881"/>
    </source>
</evidence>
<dbReference type="AlphaFoldDB" id="A0A820MXU8"/>
<evidence type="ECO:0000313" key="1">
    <source>
        <dbReference type="EMBL" id="CAF4382607.1"/>
    </source>
</evidence>
<reference evidence="1" key="1">
    <citation type="submission" date="2021-02" db="EMBL/GenBank/DDBJ databases">
        <authorList>
            <person name="Nowell W R."/>
        </authorList>
    </citation>
    <scope>NUCLEOTIDE SEQUENCE</scope>
</reference>
<sequence>KHGIELHDQEQGKGCRGAYQGTWDMDFCGYRMQSGQEGLLYLELFIIGIPRQRIYDVVT</sequence>
<proteinExistence type="predicted"/>
<feature type="non-terminal residue" evidence="1">
    <location>
        <position position="1"/>
    </location>
</feature>
<dbReference type="Proteomes" id="UP000663881">
    <property type="component" value="Unassembled WGS sequence"/>
</dbReference>
<accession>A0A820MXU8</accession>
<dbReference type="EMBL" id="CAJOAY010025363">
    <property type="protein sequence ID" value="CAF4382607.1"/>
    <property type="molecule type" value="Genomic_DNA"/>
</dbReference>
<gene>
    <name evidence="1" type="ORF">OKA104_LOCUS50438</name>
</gene>